<name>A0ABU2L619_9ACTN</name>
<feature type="signal peptide" evidence="1">
    <location>
        <begin position="1"/>
        <end position="36"/>
    </location>
</feature>
<dbReference type="Proteomes" id="UP001183388">
    <property type="component" value="Unassembled WGS sequence"/>
</dbReference>
<dbReference type="Pfam" id="PF12740">
    <property type="entry name" value="PETase"/>
    <property type="match status" value="1"/>
</dbReference>
<protein>
    <submittedName>
        <fullName evidence="3">Dienelactone hydrolase family protein</fullName>
    </submittedName>
</protein>
<organism evidence="3 4">
    <name type="scientific">Streptomyces boetiae</name>
    <dbReference type="NCBI Taxonomy" id="3075541"/>
    <lineage>
        <taxon>Bacteria</taxon>
        <taxon>Bacillati</taxon>
        <taxon>Actinomycetota</taxon>
        <taxon>Actinomycetes</taxon>
        <taxon>Kitasatosporales</taxon>
        <taxon>Streptomycetaceae</taxon>
        <taxon>Streptomyces</taxon>
    </lineage>
</organism>
<proteinExistence type="predicted"/>
<dbReference type="EMBL" id="JAVREN010000008">
    <property type="protein sequence ID" value="MDT0306896.1"/>
    <property type="molecule type" value="Genomic_DNA"/>
</dbReference>
<feature type="domain" description="PET hydrolase/cutinase-like" evidence="2">
    <location>
        <begin position="55"/>
        <end position="309"/>
    </location>
</feature>
<gene>
    <name evidence="3" type="ORF">RM780_07955</name>
</gene>
<dbReference type="InterPro" id="IPR041127">
    <property type="entry name" value="PET_hydrolase/cutinase-like"/>
</dbReference>
<keyword evidence="4" id="KW-1185">Reference proteome</keyword>
<evidence type="ECO:0000256" key="1">
    <source>
        <dbReference type="SAM" id="SignalP"/>
    </source>
</evidence>
<dbReference type="PANTHER" id="PTHR33428">
    <property type="entry name" value="CHLOROPHYLLASE-2, CHLOROPLASTIC"/>
    <property type="match status" value="1"/>
</dbReference>
<sequence length="309" mass="32988">MPKPTKTWRGKLALSALAISLAGGTLLGIAAAPGSAGETTSRQSAGTTANTLVDEQEYRRGPAPTAQSVIADRGPFAFRQESVPAGSGFAGGTVYYPTDTSQGTFGAIAFSPGFLENQSAVSWYGPRLASNGFVVVTINTNSGFDAPDQRADQLMAALEWLTTRSSVRTRVDPNRLAVAGHSMGGGGALSAVSENPELRAAISLTPWHTDNAWSEVTVPTLIVGAERDWIAPVRSHAEPFYQSLTGARERAYLEMNNANHFVTNRSNETIGRTVLAWAKRYVDNDSRYEQFLCPAPQAGGPIEEYRSSC</sequence>
<keyword evidence="3" id="KW-0378">Hydrolase</keyword>
<evidence type="ECO:0000259" key="2">
    <source>
        <dbReference type="Pfam" id="PF12740"/>
    </source>
</evidence>
<dbReference type="Gene3D" id="3.40.50.1820">
    <property type="entry name" value="alpha/beta hydrolase"/>
    <property type="match status" value="1"/>
</dbReference>
<accession>A0ABU2L619</accession>
<evidence type="ECO:0000313" key="3">
    <source>
        <dbReference type="EMBL" id="MDT0306896.1"/>
    </source>
</evidence>
<dbReference type="GO" id="GO:0016787">
    <property type="term" value="F:hydrolase activity"/>
    <property type="evidence" value="ECO:0007669"/>
    <property type="project" value="UniProtKB-KW"/>
</dbReference>
<reference evidence="4" key="1">
    <citation type="submission" date="2023-07" db="EMBL/GenBank/DDBJ databases">
        <title>30 novel species of actinomycetes from the DSMZ collection.</title>
        <authorList>
            <person name="Nouioui I."/>
        </authorList>
    </citation>
    <scope>NUCLEOTIDE SEQUENCE [LARGE SCALE GENOMIC DNA]</scope>
    <source>
        <strain evidence="4">DSM 44917</strain>
    </source>
</reference>
<evidence type="ECO:0000313" key="4">
    <source>
        <dbReference type="Proteomes" id="UP001183388"/>
    </source>
</evidence>
<dbReference type="InterPro" id="IPR029058">
    <property type="entry name" value="AB_hydrolase_fold"/>
</dbReference>
<dbReference type="SUPFAM" id="SSF53474">
    <property type="entry name" value="alpha/beta-Hydrolases"/>
    <property type="match status" value="1"/>
</dbReference>
<dbReference type="PANTHER" id="PTHR33428:SF14">
    <property type="entry name" value="CARBOXYLESTERASE TYPE B DOMAIN-CONTAINING PROTEIN"/>
    <property type="match status" value="1"/>
</dbReference>
<keyword evidence="1" id="KW-0732">Signal</keyword>
<dbReference type="RefSeq" id="WP_311629838.1">
    <property type="nucleotide sequence ID" value="NZ_JAVREN010000008.1"/>
</dbReference>
<comment type="caution">
    <text evidence="3">The sequence shown here is derived from an EMBL/GenBank/DDBJ whole genome shotgun (WGS) entry which is preliminary data.</text>
</comment>
<feature type="chain" id="PRO_5047375753" evidence="1">
    <location>
        <begin position="37"/>
        <end position="309"/>
    </location>
</feature>